<reference evidence="17" key="2">
    <citation type="submission" date="2025-08" db="UniProtKB">
        <authorList>
            <consortium name="Ensembl"/>
        </authorList>
    </citation>
    <scope>IDENTIFICATION</scope>
</reference>
<sequence length="1208" mass="135989">MSDIVEKTLTALPGLFLQNQSVGGTAAAKASFSSRLGNLVRGITALTSKHEEEKLIQQELNNLKAMVSAPTTTLKMMKECMVRLIYCEMLGYDASFGYIHAIKLAQQGNLLEKRVGYLAVSLFLHENHELLLLLVNTVVKDLQSTNLVEVCMALTIVSQIFPREMIPAVLPLIEDKLQHSKEIIRRKAVLALYKFHLIAPNQVQHIHIKFRKALCDRDVGVMAASLHIYLRMIKENSSAFKDLTGSFVTILKQVVGGKLPVDFNYHSVPAPWLQIQLLRILGLLGKDDQRTSELMYDVLDESLRRAELNHNVTYAILFECVHTVYSIYPKSELLEKAAKCIGKFVLSPKINLKYLGLKALTYVIQQDPTLALQHQMTIIECLDHPDPIIKRETLELLYRITNAQNITVIVQKMLEYLQQSKEEYIIVNLVGKIAELAEKYAPDNAWFIQTMNAVFSVGGDVMHPDIPNNFLRLLAEGFDDETENQQLRLYAVQSYLSLLDMENVFYPQRFLQVMSWVLGEYSYLLDKETPEEVITKLYKLLMSDSISSETKAWIIAAVTKLTPQAHSSNIVERLIQELTTSLDTCLRQHAFELKHLHGNVKFMKSLLPVNKSCEDMVVDASLSFLDGFVAEQLGQGAAPYKPHHQRQEEKLSQEKVLNFEPYGLSFSSSGFTGRQSPAGISLGSDISGNSTETGLKEANSLKLEGIKKLWGKEGYLPKKESKTGDETEALPVPQDSIIVENVDQPITKKDQSQVITQSKEEKEKQLLASSLFVGLGSESTINLLGKADAISHKFRRKSKVKETKSGETTSAQHTTHSSFSSSSNMNYEDDYYLDNLQDRGDKELNKFSLNSKLLDSEPLTELPLVEKLSNCRLSTPSLFADNNMEVFHPPQSTAASVANEISLASSLLEETTEHMHSDLMEVCNDETVSVSFYKIWQDDCLLLVWSVFNKSGLELKSANLEIAPAENFKITEQPGCCLPVIEAESTKNFQYSMQMEKPFIEGTLSGFINYQVMDTHSVQLEFSVTLSLLDFIRPLKISTEDFGKLWLSFANDVKQNVKMSESQAALPSTLKTLQQELRLHVVDIIGSEGLLACQLLPSSPCLLHFRVHGDILALWFRSSCSTLPDYLLYQCQKQVGAWINTQVPVHVPCFHPRLTRTFRAECFVSILPLLKMQETWVLLDEKAAQQILGRSLEKSPERATVKSMRCSE</sequence>
<keyword evidence="4" id="KW-0597">Phosphoprotein</keyword>
<keyword evidence="6" id="KW-0333">Golgi apparatus</keyword>
<evidence type="ECO:0000256" key="14">
    <source>
        <dbReference type="ARBA" id="ARBA00082833"/>
    </source>
</evidence>
<evidence type="ECO:0000256" key="10">
    <source>
        <dbReference type="ARBA" id="ARBA00071663"/>
    </source>
</evidence>
<dbReference type="InterPro" id="IPR017109">
    <property type="entry name" value="AP4_complex_esu"/>
</dbReference>
<dbReference type="InterPro" id="IPR016024">
    <property type="entry name" value="ARM-type_fold"/>
</dbReference>
<feature type="domain" description="AP-4 complex subunit epsilon-1 C-terminal" evidence="16">
    <location>
        <begin position="1033"/>
        <end position="1136"/>
    </location>
</feature>
<dbReference type="Proteomes" id="UP000314985">
    <property type="component" value="Chromosome 1"/>
</dbReference>
<evidence type="ECO:0000256" key="2">
    <source>
        <dbReference type="ARBA" id="ARBA00006613"/>
    </source>
</evidence>
<keyword evidence="3" id="KW-0813">Transport</keyword>
<organism evidence="17 18">
    <name type="scientific">Sus scrofa</name>
    <name type="common">Pig</name>
    <dbReference type="NCBI Taxonomy" id="9823"/>
    <lineage>
        <taxon>Eukaryota</taxon>
        <taxon>Metazoa</taxon>
        <taxon>Chordata</taxon>
        <taxon>Craniata</taxon>
        <taxon>Vertebrata</taxon>
        <taxon>Euteleostomi</taxon>
        <taxon>Mammalia</taxon>
        <taxon>Eutheria</taxon>
        <taxon>Laurasiatheria</taxon>
        <taxon>Artiodactyla</taxon>
        <taxon>Suina</taxon>
        <taxon>Suidae</taxon>
        <taxon>Sus</taxon>
    </lineage>
</organism>
<comment type="similarity">
    <text evidence="2">Belongs to the adaptor complexes large subunit family.</text>
</comment>
<dbReference type="GO" id="GO:0006886">
    <property type="term" value="P:intracellular protein transport"/>
    <property type="evidence" value="ECO:0007669"/>
    <property type="project" value="InterPro"/>
</dbReference>
<evidence type="ECO:0000256" key="5">
    <source>
        <dbReference type="ARBA" id="ARBA00022927"/>
    </source>
</evidence>
<evidence type="ECO:0000256" key="8">
    <source>
        <dbReference type="ARBA" id="ARBA00053594"/>
    </source>
</evidence>
<evidence type="ECO:0000256" key="6">
    <source>
        <dbReference type="ARBA" id="ARBA00023034"/>
    </source>
</evidence>
<dbReference type="InterPro" id="IPR050840">
    <property type="entry name" value="Adaptor_Complx_Large_Subunit"/>
</dbReference>
<dbReference type="PANTHER" id="PTHR22780">
    <property type="entry name" value="ADAPTIN, ALPHA/GAMMA/EPSILON"/>
    <property type="match status" value="1"/>
</dbReference>
<evidence type="ECO:0000259" key="16">
    <source>
        <dbReference type="SMART" id="SM01356"/>
    </source>
</evidence>
<dbReference type="GO" id="GO:0030124">
    <property type="term" value="C:AP-4 adaptor complex"/>
    <property type="evidence" value="ECO:0007669"/>
    <property type="project" value="InterPro"/>
</dbReference>
<dbReference type="GO" id="GO:0005802">
    <property type="term" value="C:trans-Golgi network"/>
    <property type="evidence" value="ECO:0007669"/>
    <property type="project" value="UniProtKB-ARBA"/>
</dbReference>
<dbReference type="Pfam" id="PF14807">
    <property type="entry name" value="AP4E_app_platf"/>
    <property type="match status" value="1"/>
</dbReference>
<dbReference type="Gene3D" id="1.25.10.10">
    <property type="entry name" value="Leucine-rich Repeat Variant"/>
    <property type="match status" value="1"/>
</dbReference>
<dbReference type="PIRSF" id="PIRSF037097">
    <property type="entry name" value="AP4_complex_epsilon"/>
    <property type="match status" value="1"/>
</dbReference>
<dbReference type="SUPFAM" id="SSF48371">
    <property type="entry name" value="ARM repeat"/>
    <property type="match status" value="1"/>
</dbReference>
<evidence type="ECO:0000256" key="13">
    <source>
        <dbReference type="ARBA" id="ARBA00078523"/>
    </source>
</evidence>
<evidence type="ECO:0000256" key="1">
    <source>
        <dbReference type="ARBA" id="ARBA00004150"/>
    </source>
</evidence>
<dbReference type="FunFam" id="1.25.10.10:FF:000227">
    <property type="entry name" value="AP-4 complex subunit epsilon"/>
    <property type="match status" value="1"/>
</dbReference>
<keyword evidence="7" id="KW-0472">Membrane</keyword>
<comment type="subcellular location">
    <subcellularLocation>
        <location evidence="1">Golgi apparatus</location>
        <location evidence="1">trans-Golgi network membrane</location>
        <topology evidence="1">Peripheral membrane protein</topology>
    </subcellularLocation>
</comment>
<comment type="subunit">
    <text evidence="9">Adaptor protein complex 4 (AP-4) is a heterotetramer composed of two large adaptins (epsilon-type subunit AP4E1 and beta-type subunit AP4B1), a medium adaptin (mu-type subunit AP4M1) and a small adaptin (sigma-type AP4S1). Interacts with TEPSIN. Interacts with GRIA2; probably indirect it mediates the somatodendritic localization of GRIA2 in neurons.</text>
</comment>
<evidence type="ECO:0000256" key="7">
    <source>
        <dbReference type="ARBA" id="ARBA00023136"/>
    </source>
</evidence>
<evidence type="ECO:0000256" key="4">
    <source>
        <dbReference type="ARBA" id="ARBA00022553"/>
    </source>
</evidence>
<evidence type="ECO:0000313" key="17">
    <source>
        <dbReference type="Ensembl" id="ENSSSCP00070007391.1"/>
    </source>
</evidence>
<evidence type="ECO:0000256" key="11">
    <source>
        <dbReference type="ARBA" id="ARBA00075937"/>
    </source>
</evidence>
<evidence type="ECO:0000256" key="15">
    <source>
        <dbReference type="SAM" id="MobiDB-lite"/>
    </source>
</evidence>
<dbReference type="GO" id="GO:0016192">
    <property type="term" value="P:vesicle-mediated transport"/>
    <property type="evidence" value="ECO:0007669"/>
    <property type="project" value="InterPro"/>
</dbReference>
<evidence type="ECO:0000256" key="12">
    <source>
        <dbReference type="ARBA" id="ARBA00077717"/>
    </source>
</evidence>
<dbReference type="AlphaFoldDB" id="A0A4X1SYI4"/>
<evidence type="ECO:0000256" key="9">
    <source>
        <dbReference type="ARBA" id="ARBA00063333"/>
    </source>
</evidence>
<feature type="region of interest" description="Disordered" evidence="15">
    <location>
        <begin position="795"/>
        <end position="824"/>
    </location>
</feature>
<feature type="compositionally biased region" description="Low complexity" evidence="15">
    <location>
        <begin position="808"/>
        <end position="823"/>
    </location>
</feature>
<dbReference type="InterPro" id="IPR011989">
    <property type="entry name" value="ARM-like"/>
</dbReference>
<accession>A0A4X1SYI4</accession>
<evidence type="ECO:0000313" key="18">
    <source>
        <dbReference type="Proteomes" id="UP000314985"/>
    </source>
</evidence>
<proteinExistence type="inferred from homology"/>
<keyword evidence="5" id="KW-0653">Protein transport</keyword>
<reference evidence="17 18" key="1">
    <citation type="submission" date="2017-08" db="EMBL/GenBank/DDBJ databases">
        <title>USMARCv1.0.</title>
        <authorList>
            <person name="Hannum G.I."/>
            <person name="Koren S."/>
            <person name="Schroeder S.G."/>
            <person name="Chin S.C."/>
            <person name="Nonneman D.J."/>
            <person name="Becker S.A."/>
            <person name="Rosen B.D."/>
            <person name="Bickhart D.M."/>
            <person name="Putnam N.H."/>
            <person name="Green R.E."/>
            <person name="Tuggle C.K."/>
            <person name="Liu H."/>
            <person name="Rohrer G.A."/>
            <person name="Warr A."/>
            <person name="Hall R."/>
            <person name="Kim K."/>
            <person name="Hume D.A."/>
            <person name="Talbot R."/>
            <person name="Chow W."/>
            <person name="Howe K."/>
            <person name="Schwartz A.S."/>
            <person name="Watson M."/>
            <person name="Archibald A.L."/>
            <person name="Phillippy A.M."/>
            <person name="Smith T.P.L."/>
        </authorList>
    </citation>
    <scope>NUCLEOTIDE SEQUENCE [LARGE SCALE GENOMIC DNA]</scope>
</reference>
<name>A0A4X1SYI4_PIG</name>
<protein>
    <recommendedName>
        <fullName evidence="10">AP-4 complex subunit epsilon-1</fullName>
    </recommendedName>
    <alternativeName>
        <fullName evidence="11">AP-4 adaptor complex subunit epsilon</fullName>
    </alternativeName>
    <alternativeName>
        <fullName evidence="13">Adaptor-related protein complex 4 subunit epsilon-1</fullName>
    </alternativeName>
    <alternativeName>
        <fullName evidence="12">Epsilon subunit of AP-4</fullName>
    </alternativeName>
    <alternativeName>
        <fullName evidence="14">Epsilon-adaptin</fullName>
    </alternativeName>
</protein>
<dbReference type="Pfam" id="PF01602">
    <property type="entry name" value="Adaptin_N"/>
    <property type="match status" value="1"/>
</dbReference>
<dbReference type="Ensembl" id="ENSSSCT00070009006.1">
    <property type="protein sequence ID" value="ENSSSCP00070007391.1"/>
    <property type="gene ID" value="ENSSSCG00070004764.1"/>
</dbReference>
<evidence type="ECO:0000256" key="3">
    <source>
        <dbReference type="ARBA" id="ARBA00022448"/>
    </source>
</evidence>
<dbReference type="InterPro" id="IPR028269">
    <property type="entry name" value="AP4E1_C"/>
</dbReference>
<comment type="function">
    <text evidence="8">Component of the adaptor protein complex 4 (AP-4). Adaptor protein complexes are vesicle coat components involved both in vesicle formation and cargo selection. They control the vesicular transport of proteins in different trafficking pathways. AP-4 forms a non clathrin-associated coat on vesicles departing the trans-Golgi network (TGN) and may be involved in the targeting of proteins from the trans-Golgi network (TGN) to the endosomal-lysosomal system. It is also involved in protein sorting to the basolateral membrane in epithelial cells and the proper asymmetric localization of somatodendritic proteins in neurons. AP-4 is involved in the recognition and binding of tyrosine-based sorting signals found in the cytoplasmic part of cargos, but may also recognize other types of sorting signal.</text>
</comment>
<dbReference type="SMART" id="SM01356">
    <property type="entry name" value="AP4E_app_platf"/>
    <property type="match status" value="1"/>
</dbReference>
<dbReference type="InterPro" id="IPR002553">
    <property type="entry name" value="Clathrin/coatomer_adapt-like_N"/>
</dbReference>